<dbReference type="KEGG" id="fit:Fi14EGH31_13080"/>
<dbReference type="InterPro" id="IPR036259">
    <property type="entry name" value="MFS_trans_sf"/>
</dbReference>
<evidence type="ECO:0000313" key="7">
    <source>
        <dbReference type="EMBL" id="BCL57596.1"/>
    </source>
</evidence>
<name>A0A7I8DZX5_9FIRM</name>
<dbReference type="PANTHER" id="PTHR43027:SF1">
    <property type="entry name" value="DOXORUBICIN RESISTANCE ABC TRANSPORTER PERMEASE PROTEIN DRRC-RELATED"/>
    <property type="match status" value="1"/>
</dbReference>
<evidence type="ECO:0000313" key="8">
    <source>
        <dbReference type="Proteomes" id="UP000593842"/>
    </source>
</evidence>
<comment type="subcellular location">
    <subcellularLocation>
        <location evidence="1">Membrane</location>
        <topology evidence="1">Multi-pass membrane protein</topology>
    </subcellularLocation>
</comment>
<protein>
    <recommendedName>
        <fullName evidence="6">ABC-2 type transporter transmembrane domain-containing protein</fullName>
    </recommendedName>
</protein>
<keyword evidence="2 5" id="KW-0812">Transmembrane</keyword>
<feature type="transmembrane region" description="Helical" evidence="5">
    <location>
        <begin position="121"/>
        <end position="146"/>
    </location>
</feature>
<dbReference type="GO" id="GO:0016020">
    <property type="term" value="C:membrane"/>
    <property type="evidence" value="ECO:0007669"/>
    <property type="project" value="UniProtKB-SubCell"/>
</dbReference>
<reference evidence="8" key="1">
    <citation type="submission" date="2020-09" db="EMBL/GenBank/DDBJ databases">
        <title>Complete genome sequencing of Faecalibacillus intestinalis strain 14EGH31.</title>
        <authorList>
            <person name="Sakamoto M."/>
            <person name="Murakami T."/>
            <person name="Mori H."/>
        </authorList>
    </citation>
    <scope>NUCLEOTIDE SEQUENCE [LARGE SCALE GENOMIC DNA]</scope>
    <source>
        <strain evidence="8">14EGH31</strain>
    </source>
</reference>
<feature type="domain" description="ABC-2 type transporter transmembrane" evidence="6">
    <location>
        <begin position="32"/>
        <end position="267"/>
    </location>
</feature>
<evidence type="ECO:0000259" key="6">
    <source>
        <dbReference type="Pfam" id="PF12698"/>
    </source>
</evidence>
<dbReference type="GO" id="GO:0140359">
    <property type="term" value="F:ABC-type transporter activity"/>
    <property type="evidence" value="ECO:0007669"/>
    <property type="project" value="InterPro"/>
</dbReference>
<evidence type="ECO:0000256" key="2">
    <source>
        <dbReference type="ARBA" id="ARBA00022692"/>
    </source>
</evidence>
<dbReference type="InterPro" id="IPR052902">
    <property type="entry name" value="ABC-2_transporter"/>
</dbReference>
<dbReference type="SUPFAM" id="SSF103473">
    <property type="entry name" value="MFS general substrate transporter"/>
    <property type="match status" value="1"/>
</dbReference>
<gene>
    <name evidence="7" type="ORF">Fi14EGH31_13080</name>
</gene>
<evidence type="ECO:0000256" key="5">
    <source>
        <dbReference type="SAM" id="Phobius"/>
    </source>
</evidence>
<dbReference type="InterPro" id="IPR013525">
    <property type="entry name" value="ABC2_TM"/>
</dbReference>
<sequence>MIKENGMEQTILQFVMDEIKQNKRMIEDLTKKQIEDEIQQGNYNFNVQQIVHDILQKLNNQEVSLKDTSSSHLSYMQIEYYTLIAMACMYGGMLGLTAINNQLANMSAKGKRVSVSPNKKGILVLSSALGSYLVSLVGLAILLIFLKFGLNVEFGSQWLYIIILSLVGDLAGISMGIFIASVFRVSEQAKTGINIAISMFFSVLSGMMGVTLKYVIDKNIPIVNLINPNNLITDGFYALYYYNTFNRYIRDICCLGVFIIVCLFISFMALRREQYDYI</sequence>
<feature type="transmembrane region" description="Helical" evidence="5">
    <location>
        <begin position="195"/>
        <end position="216"/>
    </location>
</feature>
<dbReference type="EMBL" id="AP024085">
    <property type="protein sequence ID" value="BCL57596.1"/>
    <property type="molecule type" value="Genomic_DNA"/>
</dbReference>
<feature type="transmembrane region" description="Helical" evidence="5">
    <location>
        <begin position="158"/>
        <end position="183"/>
    </location>
</feature>
<dbReference type="AlphaFoldDB" id="A0A7I8DZX5"/>
<feature type="transmembrane region" description="Helical" evidence="5">
    <location>
        <begin position="248"/>
        <end position="270"/>
    </location>
</feature>
<accession>A0A7I8DZX5</accession>
<dbReference type="Proteomes" id="UP000593842">
    <property type="component" value="Chromosome"/>
</dbReference>
<organism evidence="7 8">
    <name type="scientific">Faecalibacillus intestinalis</name>
    <dbReference type="NCBI Taxonomy" id="1982626"/>
    <lineage>
        <taxon>Bacteria</taxon>
        <taxon>Bacillati</taxon>
        <taxon>Bacillota</taxon>
        <taxon>Erysipelotrichia</taxon>
        <taxon>Erysipelotrichales</taxon>
        <taxon>Coprobacillaceae</taxon>
        <taxon>Faecalibacillus</taxon>
    </lineage>
</organism>
<dbReference type="Pfam" id="PF12698">
    <property type="entry name" value="ABC2_membrane_3"/>
    <property type="match status" value="1"/>
</dbReference>
<keyword evidence="4 5" id="KW-0472">Membrane</keyword>
<proteinExistence type="predicted"/>
<evidence type="ECO:0000256" key="1">
    <source>
        <dbReference type="ARBA" id="ARBA00004141"/>
    </source>
</evidence>
<feature type="transmembrane region" description="Helical" evidence="5">
    <location>
        <begin position="80"/>
        <end position="100"/>
    </location>
</feature>
<evidence type="ECO:0000256" key="3">
    <source>
        <dbReference type="ARBA" id="ARBA00022989"/>
    </source>
</evidence>
<keyword evidence="3 5" id="KW-1133">Transmembrane helix</keyword>
<dbReference type="PANTHER" id="PTHR43027">
    <property type="entry name" value="DOXORUBICIN RESISTANCE ABC TRANSPORTER PERMEASE PROTEIN DRRC-RELATED"/>
    <property type="match status" value="1"/>
</dbReference>
<evidence type="ECO:0000256" key="4">
    <source>
        <dbReference type="ARBA" id="ARBA00023136"/>
    </source>
</evidence>